<proteinExistence type="predicted"/>
<dbReference type="EMBL" id="JAMQBK010000071">
    <property type="protein sequence ID" value="MCM2373897.1"/>
    <property type="molecule type" value="Genomic_DNA"/>
</dbReference>
<comment type="caution">
    <text evidence="1">The sequence shown here is derived from an EMBL/GenBank/DDBJ whole genome shotgun (WGS) entry which is preliminary data.</text>
</comment>
<keyword evidence="2" id="KW-1185">Reference proteome</keyword>
<gene>
    <name evidence="1" type="ORF">NB063_25050</name>
</gene>
<reference evidence="1 2" key="1">
    <citation type="journal article" date="2022" name="Syst. Appl. Microbiol.">
        <title>Rhodopirellula aestuarii sp. nov., a novel member of the genus Rhodopirellula isolated from brackish sediments collected in the Tagus River estuary, Portugal.</title>
        <authorList>
            <person name="Vitorino I.R."/>
            <person name="Klimek D."/>
            <person name="Calusinska M."/>
            <person name="Lobo-da-Cunha A."/>
            <person name="Vasconcelos V."/>
            <person name="Lage O.M."/>
        </authorList>
    </citation>
    <scope>NUCLEOTIDE SEQUENCE [LARGE SCALE GENOMIC DNA]</scope>
    <source>
        <strain evidence="1 2">ICT_H3.1</strain>
    </source>
</reference>
<sequence length="122" mass="14316">MRFSPAEIGLAHEMKAAGLQWQPTPGHYVWDGESLIEHDSPFHDRVFFILDLKHFLRRSETMERLVESMVWLPTWQQCRDVLEQRGVDGHAIAEHLRRTDAIEQRTERLELYRLLLSSCGSC</sequence>
<organism evidence="1 2">
    <name type="scientific">Aporhodopirellula aestuarii</name>
    <dbReference type="NCBI Taxonomy" id="2950107"/>
    <lineage>
        <taxon>Bacteria</taxon>
        <taxon>Pseudomonadati</taxon>
        <taxon>Planctomycetota</taxon>
        <taxon>Planctomycetia</taxon>
        <taxon>Pirellulales</taxon>
        <taxon>Pirellulaceae</taxon>
        <taxon>Aporhodopirellula</taxon>
    </lineage>
</organism>
<dbReference type="RefSeq" id="WP_250931774.1">
    <property type="nucleotide sequence ID" value="NZ_JAMQBK010000071.1"/>
</dbReference>
<dbReference type="Proteomes" id="UP001202961">
    <property type="component" value="Unassembled WGS sequence"/>
</dbReference>
<protein>
    <submittedName>
        <fullName evidence="1">Uncharacterized protein</fullName>
    </submittedName>
</protein>
<name>A0ABT0UAB3_9BACT</name>
<accession>A0ABT0UAB3</accession>
<evidence type="ECO:0000313" key="1">
    <source>
        <dbReference type="EMBL" id="MCM2373897.1"/>
    </source>
</evidence>
<evidence type="ECO:0000313" key="2">
    <source>
        <dbReference type="Proteomes" id="UP001202961"/>
    </source>
</evidence>